<dbReference type="PANTHER" id="PTHR12151:SF2">
    <property type="entry name" value="PROTEIN SCO2 HOMOLOG, MITOCHONDRIAL"/>
    <property type="match status" value="1"/>
</dbReference>
<organism evidence="7 8">
    <name type="scientific">Smithornis capensis</name>
    <dbReference type="NCBI Taxonomy" id="363769"/>
    <lineage>
        <taxon>Eukaryota</taxon>
        <taxon>Metazoa</taxon>
        <taxon>Chordata</taxon>
        <taxon>Craniata</taxon>
        <taxon>Vertebrata</taxon>
        <taxon>Euteleostomi</taxon>
        <taxon>Archelosauria</taxon>
        <taxon>Archosauria</taxon>
        <taxon>Dinosauria</taxon>
        <taxon>Saurischia</taxon>
        <taxon>Theropoda</taxon>
        <taxon>Coelurosauria</taxon>
        <taxon>Aves</taxon>
        <taxon>Neognathae</taxon>
        <taxon>Neoaves</taxon>
        <taxon>Telluraves</taxon>
        <taxon>Australaves</taxon>
        <taxon>Passeriformes</taxon>
        <taxon>Eurylaimidae</taxon>
        <taxon>Smithornis</taxon>
    </lineage>
</organism>
<comment type="similarity">
    <text evidence="2">Belongs to the SCO1/2 family.</text>
</comment>
<evidence type="ECO:0000256" key="3">
    <source>
        <dbReference type="ARBA" id="ARBA00023008"/>
    </source>
</evidence>
<gene>
    <name evidence="7" type="primary">Sco2</name>
    <name evidence="7" type="ORF">SMICAP_R14771</name>
</gene>
<dbReference type="GO" id="GO:0046872">
    <property type="term" value="F:metal ion binding"/>
    <property type="evidence" value="ECO:0007669"/>
    <property type="project" value="UniProtKB-KW"/>
</dbReference>
<dbReference type="FunFam" id="3.40.30.10:FF:000013">
    <property type="entry name" value="Blast:Protein SCO1 homolog, mitochondrial"/>
    <property type="match status" value="1"/>
</dbReference>
<keyword evidence="3 4" id="KW-0186">Copper</keyword>
<dbReference type="EMBL" id="VWYW01002247">
    <property type="protein sequence ID" value="NXF13928.1"/>
    <property type="molecule type" value="Genomic_DNA"/>
</dbReference>
<evidence type="ECO:0000256" key="5">
    <source>
        <dbReference type="PIRSR" id="PIRSR603782-2"/>
    </source>
</evidence>
<dbReference type="Proteomes" id="UP000567624">
    <property type="component" value="Unassembled WGS sequence"/>
</dbReference>
<feature type="disulfide bond" description="Redox-active" evidence="5">
    <location>
        <begin position="74"/>
        <end position="78"/>
    </location>
</feature>
<evidence type="ECO:0000313" key="7">
    <source>
        <dbReference type="EMBL" id="NXF13928.1"/>
    </source>
</evidence>
<dbReference type="PROSITE" id="PS51352">
    <property type="entry name" value="THIOREDOXIN_2"/>
    <property type="match status" value="1"/>
</dbReference>
<evidence type="ECO:0000313" key="8">
    <source>
        <dbReference type="Proteomes" id="UP000567624"/>
    </source>
</evidence>
<feature type="binding site" evidence="4">
    <location>
        <position position="74"/>
    </location>
    <ligand>
        <name>Cu cation</name>
        <dbReference type="ChEBI" id="CHEBI:23378"/>
    </ligand>
</feature>
<comment type="caution">
    <text evidence="7">The sequence shown here is derived from an EMBL/GenBank/DDBJ whole genome shotgun (WGS) entry which is preliminary data.</text>
</comment>
<dbReference type="SUPFAM" id="SSF52833">
    <property type="entry name" value="Thioredoxin-like"/>
    <property type="match status" value="1"/>
</dbReference>
<keyword evidence="8" id="KW-1185">Reference proteome</keyword>
<evidence type="ECO:0000256" key="2">
    <source>
        <dbReference type="ARBA" id="ARBA00010996"/>
    </source>
</evidence>
<evidence type="ECO:0000259" key="6">
    <source>
        <dbReference type="PROSITE" id="PS51352"/>
    </source>
</evidence>
<feature type="domain" description="Thioredoxin" evidence="6">
    <location>
        <begin position="36"/>
        <end position="200"/>
    </location>
</feature>
<keyword evidence="5" id="KW-1015">Disulfide bond</keyword>
<feature type="binding site" evidence="4">
    <location>
        <position position="78"/>
    </location>
    <ligand>
        <name>Cu cation</name>
        <dbReference type="ChEBI" id="CHEBI:23378"/>
    </ligand>
</feature>
<protein>
    <submittedName>
        <fullName evidence="7">SCO2 protein</fullName>
    </submittedName>
</protein>
<proteinExistence type="inferred from homology"/>
<dbReference type="CDD" id="cd02968">
    <property type="entry name" value="SCO"/>
    <property type="match status" value="1"/>
</dbReference>
<evidence type="ECO:0000256" key="4">
    <source>
        <dbReference type="PIRSR" id="PIRSR603782-1"/>
    </source>
</evidence>
<evidence type="ECO:0000256" key="1">
    <source>
        <dbReference type="ARBA" id="ARBA00004434"/>
    </source>
</evidence>
<dbReference type="Pfam" id="PF02630">
    <property type="entry name" value="SCO1-SenC"/>
    <property type="match status" value="1"/>
</dbReference>
<feature type="non-terminal residue" evidence="7">
    <location>
        <position position="207"/>
    </location>
</feature>
<name>A0A7K8RAC4_9PASS</name>
<dbReference type="InterPro" id="IPR036249">
    <property type="entry name" value="Thioredoxin-like_sf"/>
</dbReference>
<dbReference type="InterPro" id="IPR013766">
    <property type="entry name" value="Thioredoxin_domain"/>
</dbReference>
<dbReference type="PANTHER" id="PTHR12151">
    <property type="entry name" value="ELECTRON TRANSPORT PROTIN SCO1/SENC FAMILY MEMBER"/>
    <property type="match status" value="1"/>
</dbReference>
<dbReference type="InterPro" id="IPR003782">
    <property type="entry name" value="SCO1/SenC"/>
</dbReference>
<dbReference type="GO" id="GO:0005743">
    <property type="term" value="C:mitochondrial inner membrane"/>
    <property type="evidence" value="ECO:0007669"/>
    <property type="project" value="UniProtKB-SubCell"/>
</dbReference>
<dbReference type="Gene3D" id="3.40.30.10">
    <property type="entry name" value="Glutaredoxin"/>
    <property type="match status" value="1"/>
</dbReference>
<feature type="binding site" evidence="4">
    <location>
        <position position="165"/>
    </location>
    <ligand>
        <name>Cu cation</name>
        <dbReference type="ChEBI" id="CHEBI:23378"/>
    </ligand>
</feature>
<feature type="non-terminal residue" evidence="7">
    <location>
        <position position="1"/>
    </location>
</feature>
<accession>A0A7K8RAC4</accession>
<reference evidence="7 8" key="1">
    <citation type="submission" date="2019-09" db="EMBL/GenBank/DDBJ databases">
        <title>Bird 10,000 Genomes (B10K) Project - Family phase.</title>
        <authorList>
            <person name="Zhang G."/>
        </authorList>
    </citation>
    <scope>NUCLEOTIDE SEQUENCE [LARGE SCALE GENOMIC DNA]</scope>
    <source>
        <strain evidence="7">B10K-CU-031-20</strain>
    </source>
</reference>
<comment type="subcellular location">
    <subcellularLocation>
        <location evidence="1">Mitochondrion inner membrane</location>
        <topology evidence="1">Single-pass membrane protein</topology>
    </subcellularLocation>
</comment>
<sequence>RAAVAAAVAGAAGAGWLYLRRDKERRLRARRLRDLRALALGQGDFQLHDTSGTPRRKADFLGRWVLLYFGFTHCPDVCPEELEKLSRAVELLERDPALPPLQPLFVTVDPERDDAAALARYLRDFHPRLVGLTGTPEQVRAAAAAFRVYVSAGPPDADGDYVVDHSVLTFLVGPDGLFRDYYGRSRTAEEVAESVRRHMETYEPLPP</sequence>
<dbReference type="AlphaFoldDB" id="A0A7K8RAC4"/>
<dbReference type="GO" id="GO:0033617">
    <property type="term" value="P:mitochondrial respiratory chain complex IV assembly"/>
    <property type="evidence" value="ECO:0007669"/>
    <property type="project" value="TreeGrafter"/>
</dbReference>
<keyword evidence="4" id="KW-0479">Metal-binding</keyword>